<proteinExistence type="predicted"/>
<accession>A0A076UB13</accession>
<dbReference type="Gene3D" id="1.10.10.60">
    <property type="entry name" value="Homeodomain-like"/>
    <property type="match status" value="1"/>
</dbReference>
<protein>
    <submittedName>
        <fullName evidence="1">Plasmid replication protein RepA</fullName>
    </submittedName>
</protein>
<organism evidence="1">
    <name type="scientific">Enterobacter cloacae</name>
    <dbReference type="NCBI Taxonomy" id="550"/>
    <lineage>
        <taxon>Bacteria</taxon>
        <taxon>Pseudomonadati</taxon>
        <taxon>Pseudomonadota</taxon>
        <taxon>Gammaproteobacteria</taxon>
        <taxon>Enterobacterales</taxon>
        <taxon>Enterobacteriaceae</taxon>
        <taxon>Enterobacter</taxon>
        <taxon>Enterobacter cloacae complex</taxon>
    </lineage>
</organism>
<sequence length="484" mass="54567">MVTASQLALFGPDDEAGTYHDQTRTGFFSLLVAHGNTKRQDSYRLTSMATVLNMVDTSRDTWLSQAEFMRPNRRVVNLARVGLLFADLDTYRQPWAQGRTPDELAASVLYYCAQEGIPTPSLLVYSGRGLQAKWLLDGTLPRQALPRWNACQRYLVDRLAQMGADPAAKDASRVLRLVNTVNTKSGNVCRVVHVENGQNGEPIRYNFEYLCEMLLPVARWTIEQQRQERAERRQLKLLSGGKSDNLRGFSGRQLAWDRLEDLRKLATLRGGVAEGERMQHLFWRLNFLLLSGATNSRQMYHEAAALARELDPSWTYRSKELMTLYSKAKAYEAGEKVEFGGREFAPLYTPKNDTLINLFRISDDEQRQLRTVISSDMARERDRMRKEAQRREAGVVDRKTYLAATQEATQAKRSQAQALRAEGLSMRAIAKRMGVSVASVSGYLKASGVQESVRITDAQRASEESVQGCVRITNGEAIRPGGRS</sequence>
<dbReference type="EMBL" id="KF998104">
    <property type="protein sequence ID" value="AIK01987.1"/>
    <property type="molecule type" value="Genomic_DNA"/>
</dbReference>
<name>A0A076UB13_ENTCL</name>
<reference evidence="1" key="1">
    <citation type="journal article" date="2014" name="Antimicrob. Agents Chemother.">
        <title>Resistome Analysis of Enterobacter cloacae CY01, an Extensively Drug-Resistant Strain Producing VIM-1 Metallo-?-Lactamase from China.</title>
        <authorList>
            <person name="Yang L."/>
            <person name="Wu A.W."/>
            <person name="Su D.H."/>
            <person name="Lin Y.P."/>
            <person name="Chen D.Q."/>
            <person name="Qiu Y.R."/>
        </authorList>
    </citation>
    <scope>NUCLEOTIDE SEQUENCE</scope>
    <source>
        <strain evidence="1">CY01</strain>
        <plasmid evidence="1">pCY-VIM</plasmid>
    </source>
</reference>
<keyword evidence="1" id="KW-0614">Plasmid</keyword>
<dbReference type="RefSeq" id="WP_031944117.1">
    <property type="nucleotide sequence ID" value="NC_024987.1"/>
</dbReference>
<evidence type="ECO:0000313" key="1">
    <source>
        <dbReference type="EMBL" id="AIK01987.1"/>
    </source>
</evidence>
<dbReference type="AlphaFoldDB" id="A0A076UB13"/>
<gene>
    <name evidence="1" type="primary">repA</name>
</gene>
<geneLocation type="plasmid" evidence="1">
    <name>pCY-VIM</name>
</geneLocation>